<dbReference type="Proteomes" id="UP000285456">
    <property type="component" value="Unassembled WGS sequence"/>
</dbReference>
<protein>
    <recommendedName>
        <fullName evidence="3">DUF4747 family protein</fullName>
    </recommendedName>
</protein>
<dbReference type="RefSeq" id="WP_118890410.1">
    <property type="nucleotide sequence ID" value="NZ_PHUT01000003.1"/>
</dbReference>
<organism evidence="1 2">
    <name type="scientific">Oceanobacillus profundus</name>
    <dbReference type="NCBI Taxonomy" id="372463"/>
    <lineage>
        <taxon>Bacteria</taxon>
        <taxon>Bacillati</taxon>
        <taxon>Bacillota</taxon>
        <taxon>Bacilli</taxon>
        <taxon>Bacillales</taxon>
        <taxon>Bacillaceae</taxon>
        <taxon>Oceanobacillus</taxon>
    </lineage>
</organism>
<evidence type="ECO:0000313" key="2">
    <source>
        <dbReference type="Proteomes" id="UP000285456"/>
    </source>
</evidence>
<sequence>MAKTFKKLHFHQLRVLKRSLVKKTGTEADEQQFNDLDINEINNLFEEVINDKLNNNCIRIQQEYDPDYTTLEVIEHNDKYIFGRLGKEKDVRSFHIREDKTLISRPIDVKKDQIFEVFTYLLIDRETLIVSYLFEQSAPSILKLGELFTNLYKDDSLFGEIASVSVEDAIPFLSQKDSIGTITYKTTLPPSDSRLWDEAITGLDRNTYESIENLKNVEFTIKLVAERNKDTFPDKGMFSQAIRKITQFGSKVRVKAKNDGEYTQEHSLINNPLTKKVNFDFNEDIQDMKLIKKDIYENMVKVYNKHKSEVLRFCKIE</sequence>
<comment type="caution">
    <text evidence="1">The sequence shown here is derived from an EMBL/GenBank/DDBJ whole genome shotgun (WGS) entry which is preliminary data.</text>
</comment>
<evidence type="ECO:0000313" key="1">
    <source>
        <dbReference type="EMBL" id="RHW29443.1"/>
    </source>
</evidence>
<dbReference type="OrthoDB" id="2720224at2"/>
<name>A0A417Y9T4_9BACI</name>
<keyword evidence="2" id="KW-1185">Reference proteome</keyword>
<dbReference type="AlphaFoldDB" id="A0A417Y9T4"/>
<gene>
    <name evidence="1" type="ORF">D1B32_21920</name>
</gene>
<accession>A0A417Y9T4</accession>
<reference evidence="1 2" key="1">
    <citation type="journal article" date="2007" name="Int. J. Syst. Evol. Microbiol.">
        <title>Oceanobacillus profundus sp. nov., isolated from a deep-sea sediment core.</title>
        <authorList>
            <person name="Kim Y.G."/>
            <person name="Choi D.H."/>
            <person name="Hyun S."/>
            <person name="Cho B.C."/>
        </authorList>
    </citation>
    <scope>NUCLEOTIDE SEQUENCE [LARGE SCALE GENOMIC DNA]</scope>
    <source>
        <strain evidence="1 2">DSM 18246</strain>
    </source>
</reference>
<dbReference type="EMBL" id="QWEH01000025">
    <property type="protein sequence ID" value="RHW29443.1"/>
    <property type="molecule type" value="Genomic_DNA"/>
</dbReference>
<proteinExistence type="predicted"/>
<evidence type="ECO:0008006" key="3">
    <source>
        <dbReference type="Google" id="ProtNLM"/>
    </source>
</evidence>